<evidence type="ECO:0000313" key="2">
    <source>
        <dbReference type="Proteomes" id="UP000029553"/>
    </source>
</evidence>
<protein>
    <submittedName>
        <fullName evidence="1">Uncharacterized protein</fullName>
    </submittedName>
</protein>
<comment type="caution">
    <text evidence="1">The sequence shown here is derived from an EMBL/GenBank/DDBJ whole genome shotgun (WGS) entry which is preliminary data.</text>
</comment>
<name>A0A096FLD3_COMTE</name>
<dbReference type="RefSeq" id="WP_034368030.1">
    <property type="nucleotide sequence ID" value="NZ_AWOR01000042.1"/>
</dbReference>
<gene>
    <name evidence="1" type="ORF">P353_08915</name>
</gene>
<organism evidence="1 2">
    <name type="scientific">Comamonas testosteroni</name>
    <name type="common">Pseudomonas testosteroni</name>
    <dbReference type="NCBI Taxonomy" id="285"/>
    <lineage>
        <taxon>Bacteria</taxon>
        <taxon>Pseudomonadati</taxon>
        <taxon>Pseudomonadota</taxon>
        <taxon>Betaproteobacteria</taxon>
        <taxon>Burkholderiales</taxon>
        <taxon>Comamonadaceae</taxon>
        <taxon>Comamonas</taxon>
    </lineage>
</organism>
<dbReference type="EMBL" id="AWOR01000042">
    <property type="protein sequence ID" value="KGH30734.1"/>
    <property type="molecule type" value="Genomic_DNA"/>
</dbReference>
<dbReference type="Proteomes" id="UP000029553">
    <property type="component" value="Unassembled WGS sequence"/>
</dbReference>
<dbReference type="AlphaFoldDB" id="A0A096FLD3"/>
<reference evidence="1 2" key="1">
    <citation type="submission" date="2013-09" db="EMBL/GenBank/DDBJ databases">
        <title>High correlation between genotypes and phenotypes of environmental bacteria Comamonas testosteroni strains.</title>
        <authorList>
            <person name="Liu L."/>
            <person name="Zhu W."/>
            <person name="Xia X."/>
            <person name="Xu B."/>
            <person name="Luo M."/>
            <person name="Wang G."/>
        </authorList>
    </citation>
    <scope>NUCLEOTIDE SEQUENCE [LARGE SCALE GENOMIC DNA]</scope>
    <source>
        <strain evidence="1 2">JL40</strain>
    </source>
</reference>
<sequence>MLISTKEANLLFNRGEYEQALAAYQRIEQEYPDLKYIFTANIELCKKFIIKSEIKKNSEAPEIFITLTTISDRLNRLLPVLESLHKQTLLPKKIYLNISEEAYLLDKGIRKDDPRLASFIKLPLLEIKWTKNTGPFRKIIPFMEGFFSEDKTKDKIFITVDDDTLYPDYFIQTLYDKYLEHDSVIAFRGRYITANSSGINPYSNWELGKTVATMNNLPTGKDGILYSTKFFTRDFVDINAAIELTPTADDLWIKWHCGLNGVKSVILNPEASTSDYKSFPVVDYSAEYRDVSLFKAHNSSASGGKNDISTKNLEKYFLKKYGYNLHTLCEKEGGVM</sequence>
<dbReference type="InterPro" id="IPR029044">
    <property type="entry name" value="Nucleotide-diphossugar_trans"/>
</dbReference>
<proteinExistence type="predicted"/>
<evidence type="ECO:0000313" key="1">
    <source>
        <dbReference type="EMBL" id="KGH30734.1"/>
    </source>
</evidence>
<accession>A0A096FLD3</accession>
<dbReference type="SUPFAM" id="SSF53448">
    <property type="entry name" value="Nucleotide-diphospho-sugar transferases"/>
    <property type="match status" value="1"/>
</dbReference>